<evidence type="ECO:0000256" key="12">
    <source>
        <dbReference type="ARBA" id="ARBA00023242"/>
    </source>
</evidence>
<dbReference type="GO" id="GO:0046872">
    <property type="term" value="F:metal ion binding"/>
    <property type="evidence" value="ECO:0007669"/>
    <property type="project" value="UniProtKB-KW"/>
</dbReference>
<evidence type="ECO:0000313" key="16">
    <source>
        <dbReference type="EMBL" id="TGO67566.1"/>
    </source>
</evidence>
<dbReference type="GO" id="GO:0003677">
    <property type="term" value="F:DNA binding"/>
    <property type="evidence" value="ECO:0007669"/>
    <property type="project" value="InterPro"/>
</dbReference>
<dbReference type="GO" id="GO:0048476">
    <property type="term" value="C:Holliday junction resolvase complex"/>
    <property type="evidence" value="ECO:0007669"/>
    <property type="project" value="InterPro"/>
</dbReference>
<sequence length="677" mass="76263">MQDFIYLISSSPEPELPKTRAKVAPIIAPKAPLKDLSQNIPRPPTVQLFDFSFANFDNATSIETAKAPPPNPSIRSPKAKASKIVQLDDGNELQLWSDDFDTTIGSVLNSAPAKRDIGASKQRQDVDVPIEIIDSDDPFNSPPPAKRQKELPPKHKVPRAAGGYKRTVSNIESVRTSKAGPHKYSLNRSNSLGADPLLFTSSPDVSAARSKHGKGKLSSIRYDDDDDEVEIPRKKTSKPIFLVVEDEDDFPSIENLKSLNPPPRRSKTIEEPMLHHYDDDSTPEKKKREKVDKSKERASTVVEKKAAKDAEREQKRIDKEYAKAEKEREKEKAKDLAKVNVDRTKPEISTPEMIVDLPSCIQDKSHVALRTRIDVLLTELDVQQSQWENSDLVIKWRRKVISEYNEESDIWEPKPRQIKDENHILCIMPAKKFVDMALGRGDVDLDTHVSILKSQFESCKLIYLIVGLTAWQNKNRNIKDRQYQAAVRSRIPEDEVASSSSNQRRKATQADEYIENADSIIEDSLLKLEVIHKVQHRLSTNTQDSAKWVAQFTKHISTIPYLAQREALGLNFCMAGGQFKSGKDTTDTYIKMLEEIHHVTEKMAEGIVAEHPTLQALLQGFKENGSSALEGCRKLANKNGALTDTKIGKAISRRVYKIFMEEDPESFDILGCVELGF</sequence>
<name>A0A4Z1J1P9_9HELO</name>
<gene>
    <name evidence="16" type="ORF">BOTNAR_0039g00020</name>
</gene>
<evidence type="ECO:0000256" key="14">
    <source>
        <dbReference type="SAM" id="MobiDB-lite"/>
    </source>
</evidence>
<evidence type="ECO:0000256" key="10">
    <source>
        <dbReference type="ARBA" id="ARBA00023172"/>
    </source>
</evidence>
<dbReference type="CDD" id="cd20085">
    <property type="entry name" value="XPF_nuclease_Mms4"/>
    <property type="match status" value="1"/>
</dbReference>
<evidence type="ECO:0000259" key="15">
    <source>
        <dbReference type="SMART" id="SM00891"/>
    </source>
</evidence>
<evidence type="ECO:0000256" key="6">
    <source>
        <dbReference type="ARBA" id="ARBA00022759"/>
    </source>
</evidence>
<dbReference type="STRING" id="278944.A0A4Z1J1P9"/>
<feature type="region of interest" description="Disordered" evidence="14">
    <location>
        <begin position="62"/>
        <end position="83"/>
    </location>
</feature>
<evidence type="ECO:0000256" key="11">
    <source>
        <dbReference type="ARBA" id="ARBA00023204"/>
    </source>
</evidence>
<dbReference type="PANTHER" id="PTHR21077">
    <property type="entry name" value="EME1 PROTEIN"/>
    <property type="match status" value="1"/>
</dbReference>
<keyword evidence="13" id="KW-0469">Meiosis</keyword>
<comment type="subcellular location">
    <subcellularLocation>
        <location evidence="2">Nucleus</location>
    </subcellularLocation>
</comment>
<keyword evidence="8" id="KW-0378">Hydrolase</keyword>
<dbReference type="SMART" id="SM00891">
    <property type="entry name" value="ERCC4"/>
    <property type="match status" value="1"/>
</dbReference>
<dbReference type="Gene3D" id="3.40.50.10130">
    <property type="match status" value="1"/>
</dbReference>
<dbReference type="FunFam" id="1.10.150.670:FF:000004">
    <property type="entry name" value="Crossover junction endonuclease EME1"/>
    <property type="match status" value="1"/>
</dbReference>
<evidence type="ECO:0000256" key="1">
    <source>
        <dbReference type="ARBA" id="ARBA00001946"/>
    </source>
</evidence>
<dbReference type="GO" id="GO:0000712">
    <property type="term" value="P:resolution of meiotic recombination intermediates"/>
    <property type="evidence" value="ECO:0007669"/>
    <property type="project" value="TreeGrafter"/>
</dbReference>
<proteinExistence type="inferred from homology"/>
<keyword evidence="11" id="KW-0234">DNA repair</keyword>
<protein>
    <recommendedName>
        <fullName evidence="15">ERCC4 domain-containing protein</fullName>
    </recommendedName>
</protein>
<evidence type="ECO:0000256" key="8">
    <source>
        <dbReference type="ARBA" id="ARBA00022801"/>
    </source>
</evidence>
<keyword evidence="5" id="KW-0479">Metal-binding</keyword>
<comment type="cofactor">
    <cofactor evidence="1">
        <name>Mg(2+)</name>
        <dbReference type="ChEBI" id="CHEBI:18420"/>
    </cofactor>
</comment>
<dbReference type="Pfam" id="PF02732">
    <property type="entry name" value="ERCC4"/>
    <property type="match status" value="1"/>
</dbReference>
<feature type="compositionally biased region" description="Polar residues" evidence="14">
    <location>
        <begin position="167"/>
        <end position="176"/>
    </location>
</feature>
<comment type="caution">
    <text evidence="16">The sequence shown here is derived from an EMBL/GenBank/DDBJ whole genome shotgun (WGS) entry which is preliminary data.</text>
</comment>
<keyword evidence="17" id="KW-1185">Reference proteome</keyword>
<dbReference type="InterPro" id="IPR042530">
    <property type="entry name" value="EME1/EME2_C"/>
</dbReference>
<evidence type="ECO:0000256" key="4">
    <source>
        <dbReference type="ARBA" id="ARBA00022722"/>
    </source>
</evidence>
<feature type="region of interest" description="Disordered" evidence="14">
    <location>
        <begin position="113"/>
        <end position="233"/>
    </location>
</feature>
<dbReference type="OrthoDB" id="343092at2759"/>
<evidence type="ECO:0000313" key="17">
    <source>
        <dbReference type="Proteomes" id="UP000297452"/>
    </source>
</evidence>
<organism evidence="16 17">
    <name type="scientific">Botryotinia narcissicola</name>
    <dbReference type="NCBI Taxonomy" id="278944"/>
    <lineage>
        <taxon>Eukaryota</taxon>
        <taxon>Fungi</taxon>
        <taxon>Dikarya</taxon>
        <taxon>Ascomycota</taxon>
        <taxon>Pezizomycotina</taxon>
        <taxon>Leotiomycetes</taxon>
        <taxon>Helotiales</taxon>
        <taxon>Sclerotiniaceae</taxon>
        <taxon>Botryotinia</taxon>
    </lineage>
</organism>
<dbReference type="Gene3D" id="1.10.150.670">
    <property type="entry name" value="Crossover junction endonuclease EME1, DNA-binding domain"/>
    <property type="match status" value="1"/>
</dbReference>
<dbReference type="Proteomes" id="UP000297452">
    <property type="component" value="Unassembled WGS sequence"/>
</dbReference>
<keyword evidence="6" id="KW-0255">Endonuclease</keyword>
<dbReference type="InterPro" id="IPR047521">
    <property type="entry name" value="XPF_nuclease_EME1_ascomycetes"/>
</dbReference>
<dbReference type="FunFam" id="3.40.50.10130:FF:000010">
    <property type="entry name" value="Crossover junction endonuclease eme1"/>
    <property type="match status" value="1"/>
</dbReference>
<evidence type="ECO:0000256" key="7">
    <source>
        <dbReference type="ARBA" id="ARBA00022763"/>
    </source>
</evidence>
<evidence type="ECO:0000256" key="13">
    <source>
        <dbReference type="ARBA" id="ARBA00023254"/>
    </source>
</evidence>
<feature type="region of interest" description="Disordered" evidence="14">
    <location>
        <begin position="251"/>
        <end position="314"/>
    </location>
</feature>
<dbReference type="GO" id="GO:0031573">
    <property type="term" value="P:mitotic intra-S DNA damage checkpoint signaling"/>
    <property type="evidence" value="ECO:0007669"/>
    <property type="project" value="TreeGrafter"/>
</dbReference>
<evidence type="ECO:0000256" key="3">
    <source>
        <dbReference type="ARBA" id="ARBA00005313"/>
    </source>
</evidence>
<dbReference type="GO" id="GO:0005634">
    <property type="term" value="C:nucleus"/>
    <property type="evidence" value="ECO:0007669"/>
    <property type="project" value="UniProtKB-SubCell"/>
</dbReference>
<dbReference type="EMBL" id="PQXJ01000039">
    <property type="protein sequence ID" value="TGO67566.1"/>
    <property type="molecule type" value="Genomic_DNA"/>
</dbReference>
<dbReference type="GO" id="GO:0006302">
    <property type="term" value="P:double-strand break repair"/>
    <property type="evidence" value="ECO:0007669"/>
    <property type="project" value="TreeGrafter"/>
</dbReference>
<feature type="compositionally biased region" description="Basic and acidic residues" evidence="14">
    <location>
        <begin position="113"/>
        <end position="126"/>
    </location>
</feature>
<keyword evidence="10" id="KW-0233">DNA recombination</keyword>
<evidence type="ECO:0000256" key="5">
    <source>
        <dbReference type="ARBA" id="ARBA00022723"/>
    </source>
</evidence>
<keyword evidence="7" id="KW-0227">DNA damage</keyword>
<dbReference type="InterPro" id="IPR033310">
    <property type="entry name" value="Mms4/EME1/EME2"/>
</dbReference>
<comment type="similarity">
    <text evidence="3">Belongs to the EME1/MMS4 family.</text>
</comment>
<dbReference type="InterPro" id="IPR006166">
    <property type="entry name" value="ERCC4_domain"/>
</dbReference>
<accession>A0A4Z1J1P9</accession>
<dbReference type="AlphaFoldDB" id="A0A4Z1J1P9"/>
<keyword evidence="12" id="KW-0539">Nucleus</keyword>
<dbReference type="GO" id="GO:0031297">
    <property type="term" value="P:replication fork processing"/>
    <property type="evidence" value="ECO:0007669"/>
    <property type="project" value="TreeGrafter"/>
</dbReference>
<evidence type="ECO:0000256" key="9">
    <source>
        <dbReference type="ARBA" id="ARBA00022842"/>
    </source>
</evidence>
<feature type="compositionally biased region" description="Basic and acidic residues" evidence="14">
    <location>
        <begin position="267"/>
        <end position="314"/>
    </location>
</feature>
<evidence type="ECO:0000256" key="2">
    <source>
        <dbReference type="ARBA" id="ARBA00004123"/>
    </source>
</evidence>
<reference evidence="16 17" key="1">
    <citation type="submission" date="2017-12" db="EMBL/GenBank/DDBJ databases">
        <title>Comparative genomics of Botrytis spp.</title>
        <authorList>
            <person name="Valero-Jimenez C.A."/>
            <person name="Tapia P."/>
            <person name="Veloso J."/>
            <person name="Silva-Moreno E."/>
            <person name="Staats M."/>
            <person name="Valdes J.H."/>
            <person name="Van Kan J.A.L."/>
        </authorList>
    </citation>
    <scope>NUCLEOTIDE SEQUENCE [LARGE SCALE GENOMIC DNA]</scope>
    <source>
        <strain evidence="16 17">MUCL2120</strain>
    </source>
</reference>
<keyword evidence="4" id="KW-0540">Nuclease</keyword>
<keyword evidence="9" id="KW-0460">Magnesium</keyword>
<dbReference type="GO" id="GO:0008821">
    <property type="term" value="F:crossover junction DNA endonuclease activity"/>
    <property type="evidence" value="ECO:0007669"/>
    <property type="project" value="TreeGrafter"/>
</dbReference>
<feature type="domain" description="ERCC4" evidence="15">
    <location>
        <begin position="352"/>
        <end position="622"/>
    </location>
</feature>
<dbReference type="PANTHER" id="PTHR21077:SF5">
    <property type="entry name" value="CROSSOVER JUNCTION ENDONUCLEASE MMS4"/>
    <property type="match status" value="1"/>
</dbReference>